<feature type="domain" description="Solute-binding protein family 3/N-terminal" evidence="5">
    <location>
        <begin position="42"/>
        <end position="270"/>
    </location>
</feature>
<evidence type="ECO:0000256" key="4">
    <source>
        <dbReference type="SAM" id="SignalP"/>
    </source>
</evidence>
<dbReference type="GO" id="GO:0042918">
    <property type="term" value="P:alkanesulfonate transmembrane transport"/>
    <property type="evidence" value="ECO:0007669"/>
    <property type="project" value="TreeGrafter"/>
</dbReference>
<reference evidence="6 7" key="1">
    <citation type="submission" date="2016-10" db="EMBL/GenBank/DDBJ databases">
        <authorList>
            <person name="de Groot N.N."/>
        </authorList>
    </citation>
    <scope>NUCLEOTIDE SEQUENCE [LARGE SCALE GENOMIC DNA]</scope>
    <source>
        <strain evidence="6 7">CGMCC 1.11030</strain>
    </source>
</reference>
<protein>
    <submittedName>
        <fullName evidence="6">NitT/TauT family transport system substrate-binding protein</fullName>
    </submittedName>
</protein>
<dbReference type="Proteomes" id="UP000199377">
    <property type="component" value="Unassembled WGS sequence"/>
</dbReference>
<dbReference type="SMART" id="SM00062">
    <property type="entry name" value="PBPb"/>
    <property type="match status" value="1"/>
</dbReference>
<dbReference type="STRING" id="1114924.SAMN05216258_102167"/>
<dbReference type="AlphaFoldDB" id="A0A1I3CRH6"/>
<dbReference type="SUPFAM" id="SSF53850">
    <property type="entry name" value="Periplasmic binding protein-like II"/>
    <property type="match status" value="1"/>
</dbReference>
<accession>A0A1I3CRH6</accession>
<evidence type="ECO:0000256" key="1">
    <source>
        <dbReference type="ARBA" id="ARBA00004418"/>
    </source>
</evidence>
<dbReference type="InterPro" id="IPR001638">
    <property type="entry name" value="Solute-binding_3/MltF_N"/>
</dbReference>
<dbReference type="GO" id="GO:0042597">
    <property type="term" value="C:periplasmic space"/>
    <property type="evidence" value="ECO:0007669"/>
    <property type="project" value="UniProtKB-SubCell"/>
</dbReference>
<keyword evidence="3 4" id="KW-0732">Signal</keyword>
<evidence type="ECO:0000313" key="6">
    <source>
        <dbReference type="EMBL" id="SFH77122.1"/>
    </source>
</evidence>
<evidence type="ECO:0000259" key="5">
    <source>
        <dbReference type="SMART" id="SM00062"/>
    </source>
</evidence>
<dbReference type="Pfam" id="PF09084">
    <property type="entry name" value="NMT1"/>
    <property type="match status" value="1"/>
</dbReference>
<dbReference type="Gene3D" id="3.40.190.10">
    <property type="entry name" value="Periplasmic binding protein-like II"/>
    <property type="match status" value="2"/>
</dbReference>
<evidence type="ECO:0000313" key="7">
    <source>
        <dbReference type="Proteomes" id="UP000199377"/>
    </source>
</evidence>
<comment type="similarity">
    <text evidence="2">Belongs to the bacterial solute-binding protein SsuA/TauA family.</text>
</comment>
<sequence length="348" mass="36613">MKTTDTWAALSRRGWMRLAGAAAMGAAALGAILPEPASAADKVTVGALRFTSHAPSFIALERGYFADEGLEVELKFFQAAQPVAVAIASGDIDFGVTALTGGFFNLADKGALKVVAGLYAEDPSANGTALLASNQAFEAGLKTPADLKGRSFGMTQQGSSFHYQAALFAEANGFSVEDMDLKPLQKVGSMIGALKSGQVDAIAMVPHIAAALDASGAAHIIGWLKDMGPYQVTTVFTSTENATENRDMVERFLRAYQRGVEDYAAAFLAETPDPATTDAMVELIHGYVYADQPLEQAAASIKAGAVYMSTDLDVADVEKQLAWFKAHGLAPEGLTTEELVDASYVPTN</sequence>
<dbReference type="PROSITE" id="PS51318">
    <property type="entry name" value="TAT"/>
    <property type="match status" value="1"/>
</dbReference>
<feature type="chain" id="PRO_5011572356" evidence="4">
    <location>
        <begin position="40"/>
        <end position="348"/>
    </location>
</feature>
<comment type="subcellular location">
    <subcellularLocation>
        <location evidence="1">Periplasm</location>
    </subcellularLocation>
</comment>
<keyword evidence="7" id="KW-1185">Reference proteome</keyword>
<dbReference type="InterPro" id="IPR015168">
    <property type="entry name" value="SsuA/THI5"/>
</dbReference>
<name>A0A1I3CRH6_9RHOB</name>
<dbReference type="EMBL" id="FOQH01000002">
    <property type="protein sequence ID" value="SFH77122.1"/>
    <property type="molecule type" value="Genomic_DNA"/>
</dbReference>
<dbReference type="PANTHER" id="PTHR30024:SF47">
    <property type="entry name" value="TAURINE-BINDING PERIPLASMIC PROTEIN"/>
    <property type="match status" value="1"/>
</dbReference>
<dbReference type="InterPro" id="IPR006311">
    <property type="entry name" value="TAT_signal"/>
</dbReference>
<evidence type="ECO:0000256" key="3">
    <source>
        <dbReference type="ARBA" id="ARBA00022729"/>
    </source>
</evidence>
<organism evidence="6 7">
    <name type="scientific">Albimonas pacifica</name>
    <dbReference type="NCBI Taxonomy" id="1114924"/>
    <lineage>
        <taxon>Bacteria</taxon>
        <taxon>Pseudomonadati</taxon>
        <taxon>Pseudomonadota</taxon>
        <taxon>Alphaproteobacteria</taxon>
        <taxon>Rhodobacterales</taxon>
        <taxon>Paracoccaceae</taxon>
        <taxon>Albimonas</taxon>
    </lineage>
</organism>
<dbReference type="RefSeq" id="WP_218160944.1">
    <property type="nucleotide sequence ID" value="NZ_FOQH01000002.1"/>
</dbReference>
<evidence type="ECO:0000256" key="2">
    <source>
        <dbReference type="ARBA" id="ARBA00010742"/>
    </source>
</evidence>
<dbReference type="PANTHER" id="PTHR30024">
    <property type="entry name" value="ALIPHATIC SULFONATES-BINDING PROTEIN-RELATED"/>
    <property type="match status" value="1"/>
</dbReference>
<proteinExistence type="inferred from homology"/>
<feature type="signal peptide" evidence="4">
    <location>
        <begin position="1"/>
        <end position="39"/>
    </location>
</feature>
<gene>
    <name evidence="6" type="ORF">SAMN05216258_102167</name>
</gene>